<dbReference type="RefSeq" id="WP_192010581.1">
    <property type="nucleotide sequence ID" value="NZ_JACYTQ010000004.1"/>
</dbReference>
<dbReference type="Gene3D" id="3.90.1150.200">
    <property type="match status" value="1"/>
</dbReference>
<feature type="domain" description="YdhG-like" evidence="1">
    <location>
        <begin position="29"/>
        <end position="126"/>
    </location>
</feature>
<evidence type="ECO:0000313" key="3">
    <source>
        <dbReference type="Proteomes" id="UP000647133"/>
    </source>
</evidence>
<reference evidence="2 3" key="1">
    <citation type="submission" date="2020-09" db="EMBL/GenBank/DDBJ databases">
        <title>Echinicola sp. CAU 1574 isolated from sand of Sido Beach.</title>
        <authorList>
            <person name="Kim W."/>
        </authorList>
    </citation>
    <scope>NUCLEOTIDE SEQUENCE [LARGE SCALE GENOMIC DNA]</scope>
    <source>
        <strain evidence="2 3">CAU 1574</strain>
    </source>
</reference>
<evidence type="ECO:0000313" key="2">
    <source>
        <dbReference type="EMBL" id="MBD8489695.1"/>
    </source>
</evidence>
<evidence type="ECO:0000259" key="1">
    <source>
        <dbReference type="Pfam" id="PF08818"/>
    </source>
</evidence>
<name>A0ABR9AP64_9BACT</name>
<dbReference type="Pfam" id="PF13376">
    <property type="entry name" value="OmdA"/>
    <property type="match status" value="1"/>
</dbReference>
<accession>A0ABR9AP64</accession>
<organism evidence="2 3">
    <name type="scientific">Echinicola arenosa</name>
    <dbReference type="NCBI Taxonomy" id="2774144"/>
    <lineage>
        <taxon>Bacteria</taxon>
        <taxon>Pseudomonadati</taxon>
        <taxon>Bacteroidota</taxon>
        <taxon>Cytophagia</taxon>
        <taxon>Cytophagales</taxon>
        <taxon>Cyclobacteriaceae</taxon>
        <taxon>Echinicola</taxon>
    </lineage>
</organism>
<proteinExistence type="predicted"/>
<dbReference type="InterPro" id="IPR016786">
    <property type="entry name" value="YdeI_bac"/>
</dbReference>
<gene>
    <name evidence="2" type="ORF">IFO69_13140</name>
</gene>
<dbReference type="PIRSF" id="PIRSF021308">
    <property type="entry name" value="UCP021308"/>
    <property type="match status" value="1"/>
</dbReference>
<comment type="caution">
    <text evidence="2">The sequence shown here is derived from an EMBL/GenBank/DDBJ whole genome shotgun (WGS) entry which is preliminary data.</text>
</comment>
<protein>
    <submittedName>
        <fullName evidence="2">YdeI/OmpD-associated family protein</fullName>
    </submittedName>
</protein>
<sequence>MNTNVEDYFTDGCGRCPLGGTPDCKVHLWTQELKLLRQIVRECGLAEESKWGVPCYTHNQKNVAIISAFKNHCALSFFKGSLLKDEEGLLEKPGENTQAGRIIKFTNVQKIQELQATLKAYLFEAIEVEQAGLAVEYKETSAYDVPEEFQQKLDEDPGIKAAFEALTPGRQKGYLLHFSQAKQSKTREARIEKCLPMIFAGKGLHDR</sequence>
<dbReference type="InterPro" id="IPR014922">
    <property type="entry name" value="YdhG-like"/>
</dbReference>
<dbReference type="Proteomes" id="UP000647133">
    <property type="component" value="Unassembled WGS sequence"/>
</dbReference>
<keyword evidence="3" id="KW-1185">Reference proteome</keyword>
<dbReference type="SUPFAM" id="SSF159888">
    <property type="entry name" value="YdhG-like"/>
    <property type="match status" value="1"/>
</dbReference>
<dbReference type="EMBL" id="JACYTQ010000004">
    <property type="protein sequence ID" value="MBD8489695.1"/>
    <property type="molecule type" value="Genomic_DNA"/>
</dbReference>
<dbReference type="Pfam" id="PF08818">
    <property type="entry name" value="DUF1801"/>
    <property type="match status" value="1"/>
</dbReference>